<dbReference type="RefSeq" id="WP_153482920.1">
    <property type="nucleotide sequence ID" value="NZ_VWNA01000001.1"/>
</dbReference>
<accession>A0A6A7Y8B5</accession>
<dbReference type="Proteomes" id="UP000332515">
    <property type="component" value="Unassembled WGS sequence"/>
</dbReference>
<protein>
    <submittedName>
        <fullName evidence="2">DUF2380 domain-containing protein</fullName>
    </submittedName>
</protein>
<sequence length="166" mass="17519">MTGTRRAGVCLIGLAALVYGSSPSAAAPAQTAVFPVELYDTSGEGAKPGQTERLAAATAALAKDLAATGRYRPVDLGPFKTEIEALPERYRCGDCWVAVAEKAGARYAVIAVAHKVSTLVQTLTISVADLETKTYVARAQTQFRGDTEAAYVRAVDFLVKDRLSPP</sequence>
<reference evidence="2 3" key="1">
    <citation type="submission" date="2019-09" db="EMBL/GenBank/DDBJ databases">
        <title>Segnochrobactrum spirostomi gen. nov., sp. nov., isolated from the ciliate Spirostomum cf. yagiui and description of a novel family, Segnochrobactraceae fam. nov. within the order Rhizobiales of the class Alphaproteobacteria.</title>
        <authorList>
            <person name="Akter S."/>
            <person name="Shazib S.U.A."/>
            <person name="Shin M.K."/>
        </authorList>
    </citation>
    <scope>NUCLEOTIDE SEQUENCE [LARGE SCALE GENOMIC DNA]</scope>
    <source>
        <strain evidence="2 3">Sp-1</strain>
    </source>
</reference>
<evidence type="ECO:0000256" key="1">
    <source>
        <dbReference type="SAM" id="SignalP"/>
    </source>
</evidence>
<evidence type="ECO:0000313" key="3">
    <source>
        <dbReference type="Proteomes" id="UP000332515"/>
    </source>
</evidence>
<gene>
    <name evidence="2" type="ORF">F0357_13990</name>
</gene>
<dbReference type="AlphaFoldDB" id="A0A6A7Y8B5"/>
<organism evidence="2 3">
    <name type="scientific">Segnochrobactrum spirostomi</name>
    <dbReference type="NCBI Taxonomy" id="2608987"/>
    <lineage>
        <taxon>Bacteria</taxon>
        <taxon>Pseudomonadati</taxon>
        <taxon>Pseudomonadota</taxon>
        <taxon>Alphaproteobacteria</taxon>
        <taxon>Hyphomicrobiales</taxon>
        <taxon>Segnochrobactraceae</taxon>
        <taxon>Segnochrobactrum</taxon>
    </lineage>
</organism>
<dbReference type="InterPro" id="IPR021698">
    <property type="entry name" value="DUF3280"/>
</dbReference>
<name>A0A6A7Y8B5_9HYPH</name>
<comment type="caution">
    <text evidence="2">The sequence shown here is derived from an EMBL/GenBank/DDBJ whole genome shotgun (WGS) entry which is preliminary data.</text>
</comment>
<evidence type="ECO:0000313" key="2">
    <source>
        <dbReference type="EMBL" id="MQT13729.1"/>
    </source>
</evidence>
<feature type="chain" id="PRO_5025656408" evidence="1">
    <location>
        <begin position="27"/>
        <end position="166"/>
    </location>
</feature>
<dbReference type="EMBL" id="VWNA01000001">
    <property type="protein sequence ID" value="MQT13729.1"/>
    <property type="molecule type" value="Genomic_DNA"/>
</dbReference>
<feature type="signal peptide" evidence="1">
    <location>
        <begin position="1"/>
        <end position="26"/>
    </location>
</feature>
<proteinExistence type="predicted"/>
<keyword evidence="1" id="KW-0732">Signal</keyword>
<dbReference type="Pfam" id="PF11684">
    <property type="entry name" value="DUF3280"/>
    <property type="match status" value="1"/>
</dbReference>
<keyword evidence="3" id="KW-1185">Reference proteome</keyword>